<dbReference type="GO" id="GO:0005509">
    <property type="term" value="F:calcium ion binding"/>
    <property type="evidence" value="ECO:0007669"/>
    <property type="project" value="InterPro"/>
</dbReference>
<keyword evidence="15" id="KW-1185">Reference proteome</keyword>
<dbReference type="GO" id="GO:0045134">
    <property type="term" value="F:UDP phosphatase activity"/>
    <property type="evidence" value="ECO:0007669"/>
    <property type="project" value="TreeGrafter"/>
</dbReference>
<dbReference type="GO" id="GO:0004050">
    <property type="term" value="F:apyrase activity"/>
    <property type="evidence" value="ECO:0007669"/>
    <property type="project" value="UniProtKB-EC"/>
</dbReference>
<dbReference type="InterPro" id="IPR036258">
    <property type="entry name" value="Apyrase_sf"/>
</dbReference>
<evidence type="ECO:0000256" key="2">
    <source>
        <dbReference type="ARBA" id="ARBA00012148"/>
    </source>
</evidence>
<keyword evidence="7 12" id="KW-0106">Calcium</keyword>
<feature type="binding site" evidence="12">
    <location>
        <position position="246"/>
    </location>
    <ligand>
        <name>Ca(2+)</name>
        <dbReference type="ChEBI" id="CHEBI:29108"/>
    </ligand>
</feature>
<evidence type="ECO:0000313" key="15">
    <source>
        <dbReference type="Proteomes" id="UP001154329"/>
    </source>
</evidence>
<feature type="binding site" evidence="12">
    <location>
        <position position="129"/>
    </location>
    <ligand>
        <name>Ca(2+)</name>
        <dbReference type="ChEBI" id="CHEBI:29108"/>
    </ligand>
</feature>
<evidence type="ECO:0000256" key="7">
    <source>
        <dbReference type="ARBA" id="ARBA00022837"/>
    </source>
</evidence>
<feature type="binding site" evidence="12">
    <location>
        <position position="358"/>
    </location>
    <ligand>
        <name>Ca(2+)</name>
        <dbReference type="ChEBI" id="CHEBI:29108"/>
    </ligand>
</feature>
<dbReference type="GO" id="GO:0004382">
    <property type="term" value="F:GDP phosphatase activity"/>
    <property type="evidence" value="ECO:0007669"/>
    <property type="project" value="TreeGrafter"/>
</dbReference>
<reference evidence="14" key="1">
    <citation type="submission" date="2022-02" db="EMBL/GenBank/DDBJ databases">
        <authorList>
            <person name="King R."/>
        </authorList>
    </citation>
    <scope>NUCLEOTIDE SEQUENCE</scope>
</reference>
<comment type="cofactor">
    <cofactor evidence="1 12">
        <name>Ca(2+)</name>
        <dbReference type="ChEBI" id="CHEBI:29108"/>
    </cofactor>
</comment>
<dbReference type="Gene3D" id="2.120.10.100">
    <property type="entry name" value="Apyrase"/>
    <property type="match status" value="1"/>
</dbReference>
<comment type="catalytic activity">
    <reaction evidence="10">
        <text>a ribonucleoside 5'-triphosphate + 2 H2O = a ribonucleoside 5'-phosphate + 2 phosphate + 2 H(+)</text>
        <dbReference type="Rhea" id="RHEA:36795"/>
        <dbReference type="ChEBI" id="CHEBI:15377"/>
        <dbReference type="ChEBI" id="CHEBI:15378"/>
        <dbReference type="ChEBI" id="CHEBI:43474"/>
        <dbReference type="ChEBI" id="CHEBI:58043"/>
        <dbReference type="ChEBI" id="CHEBI:61557"/>
        <dbReference type="EC" id="3.6.1.5"/>
    </reaction>
    <physiologicalReaction direction="left-to-right" evidence="10">
        <dbReference type="Rhea" id="RHEA:36796"/>
    </physiologicalReaction>
</comment>
<evidence type="ECO:0000313" key="14">
    <source>
        <dbReference type="EMBL" id="CAH1723735.1"/>
    </source>
</evidence>
<evidence type="ECO:0000256" key="5">
    <source>
        <dbReference type="ARBA" id="ARBA00022723"/>
    </source>
</evidence>
<evidence type="ECO:0000256" key="8">
    <source>
        <dbReference type="ARBA" id="ARBA00023240"/>
    </source>
</evidence>
<evidence type="ECO:0000256" key="9">
    <source>
        <dbReference type="ARBA" id="ARBA00025738"/>
    </source>
</evidence>
<accession>A0A9P0J2N3</accession>
<dbReference type="EMBL" id="OU899035">
    <property type="protein sequence ID" value="CAH1723735.1"/>
    <property type="molecule type" value="Genomic_DNA"/>
</dbReference>
<gene>
    <name evidence="14" type="ORF">APHIGO_LOCUS5275</name>
</gene>
<dbReference type="PANTHER" id="PTHR13023">
    <property type="entry name" value="APYRASE"/>
    <property type="match status" value="1"/>
</dbReference>
<dbReference type="PANTHER" id="PTHR13023:SF3">
    <property type="entry name" value="SOLUBLE CALCIUM-ACTIVATED NUCLEOTIDASE 1"/>
    <property type="match status" value="1"/>
</dbReference>
<keyword evidence="13" id="KW-0732">Signal</keyword>
<protein>
    <recommendedName>
        <fullName evidence="11">Apyrase</fullName>
        <ecNumber evidence="2">3.6.1.5</ecNumber>
    </recommendedName>
</protein>
<name>A0A9P0J2N3_APHGO</name>
<dbReference type="SUPFAM" id="SSF101887">
    <property type="entry name" value="Apyrase"/>
    <property type="match status" value="1"/>
</dbReference>
<feature type="signal peptide" evidence="13">
    <location>
        <begin position="1"/>
        <end position="21"/>
    </location>
</feature>
<evidence type="ECO:0000256" key="10">
    <source>
        <dbReference type="ARBA" id="ARBA00047297"/>
    </source>
</evidence>
<dbReference type="Proteomes" id="UP001154329">
    <property type="component" value="Chromosome 2"/>
</dbReference>
<dbReference type="OrthoDB" id="25028at2759"/>
<feature type="binding site" evidence="12">
    <location>
        <position position="307"/>
    </location>
    <ligand>
        <name>Ca(2+)</name>
        <dbReference type="ChEBI" id="CHEBI:29108"/>
    </ligand>
</feature>
<feature type="chain" id="PRO_5040196534" description="Apyrase" evidence="13">
    <location>
        <begin position="22"/>
        <end position="363"/>
    </location>
</feature>
<dbReference type="AlphaFoldDB" id="A0A9P0J2N3"/>
<evidence type="ECO:0000256" key="1">
    <source>
        <dbReference type="ARBA" id="ARBA00001913"/>
    </source>
</evidence>
<dbReference type="GO" id="GO:0030166">
    <property type="term" value="P:proteoglycan biosynthetic process"/>
    <property type="evidence" value="ECO:0007669"/>
    <property type="project" value="TreeGrafter"/>
</dbReference>
<sequence>MSIQLTSLVILAAIATDIVFSAPAIPDTNTLANDDCSLISKLIDSKYPLTDPTVLPDGSVKFRIAIISDLDANSVSQEKALTWVSYFKKGYLTYNKLAPKNISIEWDATNNGEEFKSNLATSGRGLELSELVTYNGNLITLDDKTGLVYIIDENSLIPWVLVVDGNGKKTKGMKNEWATVKDSKIYVGSHGRELLAKDGQTISDRGLMWVKTIDKSGSVQHLNWTENFVKVRAAIDIHFPGYMTHEAVEWSDVHHRWFFLPRKASVDLYEPTADERKATNVLLSATANFDDIKVVRIGEIVPNHGYASFKFIPGTNHSVITAISTQEEGDITATFITAFTVDGEILLPETKVSDLKFEGFEFI</sequence>
<keyword evidence="3" id="KW-1201">Platelet aggregation inhibiting toxin</keyword>
<reference evidence="14" key="2">
    <citation type="submission" date="2022-10" db="EMBL/GenBank/DDBJ databases">
        <authorList>
            <consortium name="ENA_rothamsted_submissions"/>
            <consortium name="culmorum"/>
            <person name="King R."/>
        </authorList>
    </citation>
    <scope>NUCLEOTIDE SEQUENCE</scope>
</reference>
<comment type="similarity">
    <text evidence="9">Belongs to the apyrase family.</text>
</comment>
<evidence type="ECO:0000256" key="13">
    <source>
        <dbReference type="SAM" id="SignalP"/>
    </source>
</evidence>
<dbReference type="Pfam" id="PF06079">
    <property type="entry name" value="Apyrase"/>
    <property type="match status" value="1"/>
</dbReference>
<evidence type="ECO:0000256" key="11">
    <source>
        <dbReference type="ARBA" id="ARBA00074431"/>
    </source>
</evidence>
<evidence type="ECO:0000256" key="12">
    <source>
        <dbReference type="PIRSR" id="PIRSR609283-1"/>
    </source>
</evidence>
<dbReference type="EC" id="3.6.1.5" evidence="2"/>
<keyword evidence="6" id="KW-0378">Hydrolase</keyword>
<feature type="binding site" evidence="12">
    <location>
        <position position="130"/>
    </location>
    <ligand>
        <name>Ca(2+)</name>
        <dbReference type="ChEBI" id="CHEBI:29108"/>
    </ligand>
</feature>
<dbReference type="FunFam" id="2.120.10.100:FF:000001">
    <property type="entry name" value="Soluble calcium-activated nucleotidase 1"/>
    <property type="match status" value="1"/>
</dbReference>
<dbReference type="InterPro" id="IPR009283">
    <property type="entry name" value="Apyrase"/>
</dbReference>
<evidence type="ECO:0000256" key="4">
    <source>
        <dbReference type="ARBA" id="ARBA00022656"/>
    </source>
</evidence>
<feature type="binding site" evidence="12">
    <location>
        <position position="176"/>
    </location>
    <ligand>
        <name>Ca(2+)</name>
        <dbReference type="ChEBI" id="CHEBI:29108"/>
    </ligand>
</feature>
<proteinExistence type="inferred from homology"/>
<dbReference type="GO" id="GO:0090729">
    <property type="term" value="F:toxin activity"/>
    <property type="evidence" value="ECO:0007669"/>
    <property type="project" value="UniProtKB-KW"/>
</dbReference>
<evidence type="ECO:0000256" key="3">
    <source>
        <dbReference type="ARBA" id="ARBA00022442"/>
    </source>
</evidence>
<keyword evidence="8" id="KW-1199">Hemostasis impairing toxin</keyword>
<keyword evidence="5 12" id="KW-0479">Metal-binding</keyword>
<evidence type="ECO:0000256" key="6">
    <source>
        <dbReference type="ARBA" id="ARBA00022801"/>
    </source>
</evidence>
<organism evidence="14 15">
    <name type="scientific">Aphis gossypii</name>
    <name type="common">Cotton aphid</name>
    <dbReference type="NCBI Taxonomy" id="80765"/>
    <lineage>
        <taxon>Eukaryota</taxon>
        <taxon>Metazoa</taxon>
        <taxon>Ecdysozoa</taxon>
        <taxon>Arthropoda</taxon>
        <taxon>Hexapoda</taxon>
        <taxon>Insecta</taxon>
        <taxon>Pterygota</taxon>
        <taxon>Neoptera</taxon>
        <taxon>Paraneoptera</taxon>
        <taxon>Hemiptera</taxon>
        <taxon>Sternorrhyncha</taxon>
        <taxon>Aphidomorpha</taxon>
        <taxon>Aphidoidea</taxon>
        <taxon>Aphididae</taxon>
        <taxon>Aphidini</taxon>
        <taxon>Aphis</taxon>
        <taxon>Aphis</taxon>
    </lineage>
</organism>
<keyword evidence="4" id="KW-0800">Toxin</keyword>